<gene>
    <name evidence="2" type="ORF">GYMLUDRAFT_1004671</name>
</gene>
<dbReference type="AlphaFoldDB" id="A0A0D0B737"/>
<feature type="region of interest" description="Disordered" evidence="1">
    <location>
        <begin position="113"/>
        <end position="177"/>
    </location>
</feature>
<feature type="region of interest" description="Disordered" evidence="1">
    <location>
        <begin position="1"/>
        <end position="22"/>
    </location>
</feature>
<evidence type="ECO:0000313" key="3">
    <source>
        <dbReference type="Proteomes" id="UP000053593"/>
    </source>
</evidence>
<proteinExistence type="predicted"/>
<dbReference type="Proteomes" id="UP000053593">
    <property type="component" value="Unassembled WGS sequence"/>
</dbReference>
<protein>
    <submittedName>
        <fullName evidence="2">Uncharacterized protein</fullName>
    </submittedName>
</protein>
<name>A0A0D0B737_9AGAR</name>
<evidence type="ECO:0000256" key="1">
    <source>
        <dbReference type="SAM" id="MobiDB-lite"/>
    </source>
</evidence>
<keyword evidence="3" id="KW-1185">Reference proteome</keyword>
<feature type="compositionally biased region" description="Polar residues" evidence="1">
    <location>
        <begin position="126"/>
        <end position="137"/>
    </location>
</feature>
<feature type="compositionally biased region" description="Polar residues" evidence="1">
    <location>
        <begin position="155"/>
        <end position="177"/>
    </location>
</feature>
<reference evidence="2 3" key="1">
    <citation type="submission" date="2014-04" db="EMBL/GenBank/DDBJ databases">
        <title>Evolutionary Origins and Diversification of the Mycorrhizal Mutualists.</title>
        <authorList>
            <consortium name="DOE Joint Genome Institute"/>
            <consortium name="Mycorrhizal Genomics Consortium"/>
            <person name="Kohler A."/>
            <person name="Kuo A."/>
            <person name="Nagy L.G."/>
            <person name="Floudas D."/>
            <person name="Copeland A."/>
            <person name="Barry K.W."/>
            <person name="Cichocki N."/>
            <person name="Veneault-Fourrey C."/>
            <person name="LaButti K."/>
            <person name="Lindquist E.A."/>
            <person name="Lipzen A."/>
            <person name="Lundell T."/>
            <person name="Morin E."/>
            <person name="Murat C."/>
            <person name="Riley R."/>
            <person name="Ohm R."/>
            <person name="Sun H."/>
            <person name="Tunlid A."/>
            <person name="Henrissat B."/>
            <person name="Grigoriev I.V."/>
            <person name="Hibbett D.S."/>
            <person name="Martin F."/>
        </authorList>
    </citation>
    <scope>NUCLEOTIDE SEQUENCE [LARGE SCALE GENOMIC DNA]</scope>
    <source>
        <strain evidence="2 3">FD-317 M1</strain>
    </source>
</reference>
<feature type="compositionally biased region" description="Polar residues" evidence="1">
    <location>
        <begin position="1"/>
        <end position="19"/>
    </location>
</feature>
<dbReference type="HOGENOM" id="CLU_1354750_0_0_1"/>
<dbReference type="EMBL" id="KN834780">
    <property type="protein sequence ID" value="KIK59280.1"/>
    <property type="molecule type" value="Genomic_DNA"/>
</dbReference>
<accession>A0A0D0B737</accession>
<organism evidence="2 3">
    <name type="scientific">Collybiopsis luxurians FD-317 M1</name>
    <dbReference type="NCBI Taxonomy" id="944289"/>
    <lineage>
        <taxon>Eukaryota</taxon>
        <taxon>Fungi</taxon>
        <taxon>Dikarya</taxon>
        <taxon>Basidiomycota</taxon>
        <taxon>Agaricomycotina</taxon>
        <taxon>Agaricomycetes</taxon>
        <taxon>Agaricomycetidae</taxon>
        <taxon>Agaricales</taxon>
        <taxon>Marasmiineae</taxon>
        <taxon>Omphalotaceae</taxon>
        <taxon>Collybiopsis</taxon>
        <taxon>Collybiopsis luxurians</taxon>
    </lineage>
</organism>
<evidence type="ECO:0000313" key="2">
    <source>
        <dbReference type="EMBL" id="KIK59280.1"/>
    </source>
</evidence>
<sequence length="202" mass="22633">MEDSKQTSNTGHNNRTSLPANADLVNERAHLNFPRRVESRSSVSRSTGSTFALPTSLSFHNNSEWMTHLIQPSFGHNSQPRPELRIWSSDSSNTHTARLLRRHPIPNEFNEYEWGNSNAHIDPVSETEQNPDSSQEHSMPVKSESEFAYAATDGLNDQASPVSPTWGYSSDNREALSQSSRAIADTIRLTALYSDSYQKIQS</sequence>
<dbReference type="OrthoDB" id="2974564at2759"/>